<comment type="caution">
    <text evidence="7">The sequence shown here is derived from an EMBL/GenBank/DDBJ whole genome shotgun (WGS) entry which is preliminary data.</text>
</comment>
<dbReference type="GO" id="GO:0070043">
    <property type="term" value="F:rRNA (guanine-N7-)-methyltransferase activity"/>
    <property type="evidence" value="ECO:0007669"/>
    <property type="project" value="UniProtKB-UniRule"/>
</dbReference>
<evidence type="ECO:0000313" key="7">
    <source>
        <dbReference type="EMBL" id="OWT63630.1"/>
    </source>
</evidence>
<dbReference type="EMBL" id="NJIH01000003">
    <property type="protein sequence ID" value="OWT63630.1"/>
    <property type="molecule type" value="Genomic_DNA"/>
</dbReference>
<feature type="binding site" evidence="6">
    <location>
        <begin position="142"/>
        <end position="143"/>
    </location>
    <ligand>
        <name>S-adenosyl-L-methionine</name>
        <dbReference type="ChEBI" id="CHEBI:59789"/>
    </ligand>
</feature>
<keyword evidence="3 6" id="KW-0489">Methyltransferase</keyword>
<dbReference type="InterPro" id="IPR029063">
    <property type="entry name" value="SAM-dependent_MTases_sf"/>
</dbReference>
<keyword evidence="5 6" id="KW-0949">S-adenosyl-L-methionine</keyword>
<gene>
    <name evidence="6" type="primary">rsmG</name>
    <name evidence="7" type="ORF">CEY11_04725</name>
</gene>
<dbReference type="AlphaFoldDB" id="A0A225MUU4"/>
<comment type="subcellular location">
    <subcellularLocation>
        <location evidence="6">Cytoplasm</location>
    </subcellularLocation>
</comment>
<dbReference type="PANTHER" id="PTHR31760:SF0">
    <property type="entry name" value="S-ADENOSYL-L-METHIONINE-DEPENDENT METHYLTRANSFERASES SUPERFAMILY PROTEIN"/>
    <property type="match status" value="1"/>
</dbReference>
<evidence type="ECO:0000256" key="4">
    <source>
        <dbReference type="ARBA" id="ARBA00022679"/>
    </source>
</evidence>
<comment type="catalytic activity">
    <reaction evidence="6">
        <text>guanosine(527) in 16S rRNA + S-adenosyl-L-methionine = N(7)-methylguanosine(527) in 16S rRNA + S-adenosyl-L-homocysteine</text>
        <dbReference type="Rhea" id="RHEA:42732"/>
        <dbReference type="Rhea" id="RHEA-COMP:10209"/>
        <dbReference type="Rhea" id="RHEA-COMP:10210"/>
        <dbReference type="ChEBI" id="CHEBI:57856"/>
        <dbReference type="ChEBI" id="CHEBI:59789"/>
        <dbReference type="ChEBI" id="CHEBI:74269"/>
        <dbReference type="ChEBI" id="CHEBI:74480"/>
        <dbReference type="EC" id="2.1.1.170"/>
    </reaction>
</comment>
<proteinExistence type="inferred from homology"/>
<dbReference type="SUPFAM" id="SSF53335">
    <property type="entry name" value="S-adenosyl-L-methionine-dependent methyltransferases"/>
    <property type="match status" value="1"/>
</dbReference>
<dbReference type="GO" id="GO:0005829">
    <property type="term" value="C:cytosol"/>
    <property type="evidence" value="ECO:0007669"/>
    <property type="project" value="TreeGrafter"/>
</dbReference>
<comment type="function">
    <text evidence="6">Specifically methylates the N7 position of guanine in position 527 of 16S rRNA.</text>
</comment>
<feature type="binding site" evidence="6">
    <location>
        <position position="156"/>
    </location>
    <ligand>
        <name>S-adenosyl-L-methionine</name>
        <dbReference type="ChEBI" id="CHEBI:59789"/>
    </ligand>
</feature>
<dbReference type="Pfam" id="PF02527">
    <property type="entry name" value="GidB"/>
    <property type="match status" value="1"/>
</dbReference>
<name>A0A225MUU4_9BURK</name>
<dbReference type="Proteomes" id="UP000214603">
    <property type="component" value="Unassembled WGS sequence"/>
</dbReference>
<reference evidence="8" key="1">
    <citation type="submission" date="2017-06" db="EMBL/GenBank/DDBJ databases">
        <title>Herbaspirillum phytohormonus sp. nov., isolated from the root nodule of Robinia pseudoacacia in lead-zinc mine.</title>
        <authorList>
            <person name="Fan M."/>
            <person name="Lin Y."/>
        </authorList>
    </citation>
    <scope>NUCLEOTIDE SEQUENCE [LARGE SCALE GENOMIC DNA]</scope>
    <source>
        <strain evidence="8">SC-089</strain>
    </source>
</reference>
<dbReference type="EC" id="2.1.1.170" evidence="6"/>
<comment type="caution">
    <text evidence="6">Lacks conserved residue(s) required for the propagation of feature annotation.</text>
</comment>
<dbReference type="NCBIfam" id="TIGR00138">
    <property type="entry name" value="rsmG_gidB"/>
    <property type="match status" value="1"/>
</dbReference>
<evidence type="ECO:0000256" key="1">
    <source>
        <dbReference type="ARBA" id="ARBA00022490"/>
    </source>
</evidence>
<dbReference type="CDD" id="cd02440">
    <property type="entry name" value="AdoMet_MTases"/>
    <property type="match status" value="1"/>
</dbReference>
<dbReference type="OrthoDB" id="9808773at2"/>
<keyword evidence="2 6" id="KW-0698">rRNA processing</keyword>
<feature type="binding site" evidence="6">
    <location>
        <position position="96"/>
    </location>
    <ligand>
        <name>S-adenosyl-L-methionine</name>
        <dbReference type="ChEBI" id="CHEBI:59789"/>
    </ligand>
</feature>
<feature type="binding site" evidence="6">
    <location>
        <position position="91"/>
    </location>
    <ligand>
        <name>S-adenosyl-L-methionine</name>
        <dbReference type="ChEBI" id="CHEBI:59789"/>
    </ligand>
</feature>
<organism evidence="7 8">
    <name type="scientific">Candidimonas nitroreducens</name>
    <dbReference type="NCBI Taxonomy" id="683354"/>
    <lineage>
        <taxon>Bacteria</taxon>
        <taxon>Pseudomonadati</taxon>
        <taxon>Pseudomonadota</taxon>
        <taxon>Betaproteobacteria</taxon>
        <taxon>Burkholderiales</taxon>
        <taxon>Alcaligenaceae</taxon>
        <taxon>Candidimonas</taxon>
    </lineage>
</organism>
<dbReference type="PANTHER" id="PTHR31760">
    <property type="entry name" value="S-ADENOSYL-L-METHIONINE-DEPENDENT METHYLTRANSFERASES SUPERFAMILY PROTEIN"/>
    <property type="match status" value="1"/>
</dbReference>
<sequence>MAADDPRLGASLDEGARAMNVPLQPAQKQALLDYIALLQRWNRTYNLTAVRDPRQMLVQHIFDSLSVVQPLQAELRRHGREESAARVADIGSGAGLPGVVLAVMFPGWQVHCVDAVEKKMAFVRQAAGVLGLANLHAAHARVEALPVLNADVVVSRAFASLFDFAILAGRHVAADGCMLAMKGREPLDEIQALQETEWEVARVEPVSVPELNARRCLVWMNRRQGNL</sequence>
<keyword evidence="4 6" id="KW-0808">Transferase</keyword>
<evidence type="ECO:0000256" key="5">
    <source>
        <dbReference type="ARBA" id="ARBA00022691"/>
    </source>
</evidence>
<dbReference type="Gene3D" id="3.40.50.150">
    <property type="entry name" value="Vaccinia Virus protein VP39"/>
    <property type="match status" value="1"/>
</dbReference>
<evidence type="ECO:0000256" key="6">
    <source>
        <dbReference type="HAMAP-Rule" id="MF_00074"/>
    </source>
</evidence>
<dbReference type="HAMAP" id="MF_00074">
    <property type="entry name" value="16SrRNA_methyltr_G"/>
    <property type="match status" value="1"/>
</dbReference>
<dbReference type="InterPro" id="IPR003682">
    <property type="entry name" value="rRNA_ssu_MeTfrase_G"/>
</dbReference>
<evidence type="ECO:0000313" key="8">
    <source>
        <dbReference type="Proteomes" id="UP000214603"/>
    </source>
</evidence>
<keyword evidence="1 6" id="KW-0963">Cytoplasm</keyword>
<evidence type="ECO:0000256" key="3">
    <source>
        <dbReference type="ARBA" id="ARBA00022603"/>
    </source>
</evidence>
<evidence type="ECO:0000256" key="2">
    <source>
        <dbReference type="ARBA" id="ARBA00022552"/>
    </source>
</evidence>
<comment type="similarity">
    <text evidence="6">Belongs to the methyltransferase superfamily. RNA methyltransferase RsmG family.</text>
</comment>
<protein>
    <recommendedName>
        <fullName evidence="6">Ribosomal RNA small subunit methyltransferase G</fullName>
        <ecNumber evidence="6">2.1.1.170</ecNumber>
    </recommendedName>
    <alternativeName>
        <fullName evidence="6">16S rRNA 7-methylguanosine methyltransferase</fullName>
        <shortName evidence="6">16S rRNA m7G methyltransferase</shortName>
    </alternativeName>
</protein>
<keyword evidence="8" id="KW-1185">Reference proteome</keyword>
<dbReference type="PIRSF" id="PIRSF003078">
    <property type="entry name" value="GidB"/>
    <property type="match status" value="1"/>
</dbReference>
<accession>A0A225MUU4</accession>